<evidence type="ECO:0000256" key="10">
    <source>
        <dbReference type="PROSITE-ProRule" id="PRU01360"/>
    </source>
</evidence>
<dbReference type="AlphaFoldDB" id="A0A348FZF9"/>
<dbReference type="GO" id="GO:0009279">
    <property type="term" value="C:cell outer membrane"/>
    <property type="evidence" value="ECO:0007669"/>
    <property type="project" value="UniProtKB-SubCell"/>
</dbReference>
<dbReference type="SUPFAM" id="SSF56935">
    <property type="entry name" value="Porins"/>
    <property type="match status" value="1"/>
</dbReference>
<keyword evidence="4 10" id="KW-0812">Transmembrane</keyword>
<accession>A0A348FZF9</accession>
<keyword evidence="7 10" id="KW-0472">Membrane</keyword>
<evidence type="ECO:0000256" key="2">
    <source>
        <dbReference type="ARBA" id="ARBA00022448"/>
    </source>
</evidence>
<evidence type="ECO:0000259" key="13">
    <source>
        <dbReference type="Pfam" id="PF00593"/>
    </source>
</evidence>
<dbReference type="RefSeq" id="WP_126398758.1">
    <property type="nucleotide sequence ID" value="NZ_AP018907.1"/>
</dbReference>
<dbReference type="CDD" id="cd01347">
    <property type="entry name" value="ligand_gated_channel"/>
    <property type="match status" value="1"/>
</dbReference>
<dbReference type="Gene3D" id="2.170.130.10">
    <property type="entry name" value="TonB-dependent receptor, plug domain"/>
    <property type="match status" value="1"/>
</dbReference>
<dbReference type="PROSITE" id="PS52016">
    <property type="entry name" value="TONB_DEPENDENT_REC_3"/>
    <property type="match status" value="1"/>
</dbReference>
<proteinExistence type="inferred from homology"/>
<dbReference type="GO" id="GO:0015344">
    <property type="term" value="F:siderophore uptake transmembrane transporter activity"/>
    <property type="evidence" value="ECO:0007669"/>
    <property type="project" value="TreeGrafter"/>
</dbReference>
<feature type="domain" description="TonB-dependent receptor-like beta-barrel" evidence="13">
    <location>
        <begin position="219"/>
        <end position="634"/>
    </location>
</feature>
<name>A0A348FZF9_9HYPH</name>
<dbReference type="InterPro" id="IPR000531">
    <property type="entry name" value="Beta-barrel_TonB"/>
</dbReference>
<dbReference type="KEGG" id="blag:BLTE_13770"/>
<dbReference type="EMBL" id="AP018907">
    <property type="protein sequence ID" value="BBF92692.1"/>
    <property type="molecule type" value="Genomic_DNA"/>
</dbReference>
<keyword evidence="2 10" id="KW-0813">Transport</keyword>
<sequence length="662" mass="71190">MAALVRSALKSLLFSTSLIPLSALPALAQSAADPAPAAQSDQSLPEVVITANQVPVEESKVGSAVTVITGDELRANGVNTVPDALREAAGLAVNTSGGAGALTQVRMRGLKPNQLLVQIDGVQVNEVENGGFDFAGFLVDDIERIEVLRGPQSGLYGSNAQAGVISVITKSGRGLAKPQLDGRIEGGTRNSGGGTLSVRGATGPVYGAFSVSSESTRGFNFSRFGSETDGSRSTVVNGKAGIDFNEYFNVEGGIRWTDRGTKADDVDFYTNGLLMDTADTQSYDSFIGNAVATMKLWDGRFIQTVGFNTFENNLYYNSPAWGNSAYYGQRNTFDTKSVLKFDTPWLGGASNTLSFGADYQHEEFRQSAPAVGDLYARARTGVFAEHMIDLPAGLSLTGAVRYDDFDAFQDATTWRFTASQKLAHGTRLHASVGTGVTQPTFVQQFGYYYSNFVPNPSLNPESSTGWDFGIEQTLFDGRLAADVTYFSMNLEDEITLATVGTARTVVNSPISTSRQGVEVTLRADPLSWLSIEGSYTYTDAEAYDTTLLTTLGAIRVPQNAASLRAIVKFAEGRGRATLAVVQNSGMTDNYTYWPAPTYNTVYNRVALDAYTVVNGLISYDLTPNTTIYLRGDNLFDETYEEVFSYVAPGRVIYAGLKAKFGH</sequence>
<dbReference type="PANTHER" id="PTHR30069">
    <property type="entry name" value="TONB-DEPENDENT OUTER MEMBRANE RECEPTOR"/>
    <property type="match status" value="1"/>
</dbReference>
<dbReference type="PANTHER" id="PTHR30069:SF29">
    <property type="entry name" value="HEMOGLOBIN AND HEMOGLOBIN-HAPTOGLOBIN-BINDING PROTEIN 1-RELATED"/>
    <property type="match status" value="1"/>
</dbReference>
<dbReference type="Pfam" id="PF00593">
    <property type="entry name" value="TonB_dep_Rec_b-barrel"/>
    <property type="match status" value="1"/>
</dbReference>
<dbReference type="Gene3D" id="2.40.170.20">
    <property type="entry name" value="TonB-dependent receptor, beta-barrel domain"/>
    <property type="match status" value="1"/>
</dbReference>
<evidence type="ECO:0000313" key="16">
    <source>
        <dbReference type="Proteomes" id="UP000266934"/>
    </source>
</evidence>
<evidence type="ECO:0000256" key="9">
    <source>
        <dbReference type="ARBA" id="ARBA00023237"/>
    </source>
</evidence>
<comment type="similarity">
    <text evidence="10 11">Belongs to the TonB-dependent receptor family.</text>
</comment>
<reference evidence="15 16" key="1">
    <citation type="submission" date="2018-08" db="EMBL/GenBank/DDBJ databases">
        <title>Complete genome sequencing of Blastochloris tepida GI.</title>
        <authorList>
            <person name="Tsukatani Y."/>
            <person name="Mori H."/>
        </authorList>
    </citation>
    <scope>NUCLEOTIDE SEQUENCE [LARGE SCALE GENOMIC DNA]</scope>
    <source>
        <strain evidence="15 16">GI</strain>
    </source>
</reference>
<organism evidence="15 16">
    <name type="scientific">Blastochloris tepida</name>
    <dbReference type="NCBI Taxonomy" id="2233851"/>
    <lineage>
        <taxon>Bacteria</taxon>
        <taxon>Pseudomonadati</taxon>
        <taxon>Pseudomonadota</taxon>
        <taxon>Alphaproteobacteria</taxon>
        <taxon>Hyphomicrobiales</taxon>
        <taxon>Blastochloridaceae</taxon>
        <taxon>Blastochloris</taxon>
    </lineage>
</organism>
<evidence type="ECO:0000256" key="11">
    <source>
        <dbReference type="RuleBase" id="RU003357"/>
    </source>
</evidence>
<evidence type="ECO:0000256" key="6">
    <source>
        <dbReference type="ARBA" id="ARBA00023077"/>
    </source>
</evidence>
<keyword evidence="6 11" id="KW-0798">TonB box</keyword>
<evidence type="ECO:0000259" key="14">
    <source>
        <dbReference type="Pfam" id="PF07715"/>
    </source>
</evidence>
<evidence type="ECO:0000313" key="15">
    <source>
        <dbReference type="EMBL" id="BBF92692.1"/>
    </source>
</evidence>
<keyword evidence="9 10" id="KW-0998">Cell outer membrane</keyword>
<feature type="chain" id="PRO_5016758117" evidence="12">
    <location>
        <begin position="29"/>
        <end position="662"/>
    </location>
</feature>
<evidence type="ECO:0000256" key="4">
    <source>
        <dbReference type="ARBA" id="ARBA00022692"/>
    </source>
</evidence>
<dbReference type="InterPro" id="IPR037066">
    <property type="entry name" value="Plug_dom_sf"/>
</dbReference>
<dbReference type="InterPro" id="IPR012910">
    <property type="entry name" value="Plug_dom"/>
</dbReference>
<dbReference type="GO" id="GO:0044718">
    <property type="term" value="P:siderophore transmembrane transport"/>
    <property type="evidence" value="ECO:0007669"/>
    <property type="project" value="TreeGrafter"/>
</dbReference>
<dbReference type="Proteomes" id="UP000266934">
    <property type="component" value="Chromosome"/>
</dbReference>
<evidence type="ECO:0000256" key="8">
    <source>
        <dbReference type="ARBA" id="ARBA00023170"/>
    </source>
</evidence>
<keyword evidence="5 12" id="KW-0732">Signal</keyword>
<evidence type="ECO:0000256" key="12">
    <source>
        <dbReference type="SAM" id="SignalP"/>
    </source>
</evidence>
<evidence type="ECO:0000256" key="7">
    <source>
        <dbReference type="ARBA" id="ARBA00023136"/>
    </source>
</evidence>
<dbReference type="Pfam" id="PF07715">
    <property type="entry name" value="Plug"/>
    <property type="match status" value="1"/>
</dbReference>
<dbReference type="OrthoDB" id="9760333at2"/>
<keyword evidence="3 10" id="KW-1134">Transmembrane beta strand</keyword>
<evidence type="ECO:0000256" key="5">
    <source>
        <dbReference type="ARBA" id="ARBA00022729"/>
    </source>
</evidence>
<keyword evidence="16" id="KW-1185">Reference proteome</keyword>
<protein>
    <submittedName>
        <fullName evidence="15">TonB-dependent receptor</fullName>
    </submittedName>
</protein>
<dbReference type="InterPro" id="IPR036942">
    <property type="entry name" value="Beta-barrel_TonB_sf"/>
</dbReference>
<evidence type="ECO:0000256" key="1">
    <source>
        <dbReference type="ARBA" id="ARBA00004571"/>
    </source>
</evidence>
<gene>
    <name evidence="15" type="ORF">BLTE_13770</name>
</gene>
<comment type="subcellular location">
    <subcellularLocation>
        <location evidence="1 10">Cell outer membrane</location>
        <topology evidence="1 10">Multi-pass membrane protein</topology>
    </subcellularLocation>
</comment>
<feature type="domain" description="TonB-dependent receptor plug" evidence="14">
    <location>
        <begin position="59"/>
        <end position="164"/>
    </location>
</feature>
<evidence type="ECO:0000256" key="3">
    <source>
        <dbReference type="ARBA" id="ARBA00022452"/>
    </source>
</evidence>
<keyword evidence="8 15" id="KW-0675">Receptor</keyword>
<feature type="signal peptide" evidence="12">
    <location>
        <begin position="1"/>
        <end position="28"/>
    </location>
</feature>
<dbReference type="InterPro" id="IPR039426">
    <property type="entry name" value="TonB-dep_rcpt-like"/>
</dbReference>